<feature type="transmembrane region" description="Helical" evidence="2">
    <location>
        <begin position="36"/>
        <end position="54"/>
    </location>
</feature>
<feature type="compositionally biased region" description="Acidic residues" evidence="1">
    <location>
        <begin position="69"/>
        <end position="79"/>
    </location>
</feature>
<name>A0A7Y9E2Y0_9ACTN</name>
<evidence type="ECO:0000313" key="4">
    <source>
        <dbReference type="Proteomes" id="UP000535511"/>
    </source>
</evidence>
<feature type="transmembrane region" description="Helical" evidence="2">
    <location>
        <begin position="12"/>
        <end position="30"/>
    </location>
</feature>
<dbReference type="Proteomes" id="UP000535511">
    <property type="component" value="Unassembled WGS sequence"/>
</dbReference>
<evidence type="ECO:0000313" key="3">
    <source>
        <dbReference type="EMBL" id="NYD40139.1"/>
    </source>
</evidence>
<dbReference type="EMBL" id="JACCBG010000001">
    <property type="protein sequence ID" value="NYD40139.1"/>
    <property type="molecule type" value="Genomic_DNA"/>
</dbReference>
<dbReference type="AlphaFoldDB" id="A0A7Y9E2Y0"/>
<sequence length="104" mass="10184">MDGRGAVDELTFLLARVAIVAVPAGIGYAAAGKPGAVIGLVVGLVAAGAFWSWSTASGARAAARSDLTADADADADLNADADTGPEPPEPPAGEGDGRQVRGPD</sequence>
<dbReference type="RefSeq" id="WP_179662067.1">
    <property type="nucleotide sequence ID" value="NZ_JACCBG010000001.1"/>
</dbReference>
<evidence type="ECO:0000256" key="1">
    <source>
        <dbReference type="SAM" id="MobiDB-lite"/>
    </source>
</evidence>
<keyword evidence="2" id="KW-0812">Transmembrane</keyword>
<keyword evidence="4" id="KW-1185">Reference proteome</keyword>
<keyword evidence="2" id="KW-0472">Membrane</keyword>
<reference evidence="3 4" key="1">
    <citation type="submission" date="2020-07" db="EMBL/GenBank/DDBJ databases">
        <title>Sequencing the genomes of 1000 actinobacteria strains.</title>
        <authorList>
            <person name="Klenk H.-P."/>
        </authorList>
    </citation>
    <scope>NUCLEOTIDE SEQUENCE [LARGE SCALE GENOMIC DNA]</scope>
    <source>
        <strain evidence="3 4">DSM 21350</strain>
    </source>
</reference>
<protein>
    <submittedName>
        <fullName evidence="3">Uncharacterized protein</fullName>
    </submittedName>
</protein>
<comment type="caution">
    <text evidence="3">The sequence shown here is derived from an EMBL/GenBank/DDBJ whole genome shotgun (WGS) entry which is preliminary data.</text>
</comment>
<proteinExistence type="predicted"/>
<keyword evidence="2" id="KW-1133">Transmembrane helix</keyword>
<accession>A0A7Y9E2Y0</accession>
<feature type="compositionally biased region" description="Basic and acidic residues" evidence="1">
    <location>
        <begin position="95"/>
        <end position="104"/>
    </location>
</feature>
<feature type="region of interest" description="Disordered" evidence="1">
    <location>
        <begin position="65"/>
        <end position="104"/>
    </location>
</feature>
<gene>
    <name evidence="3" type="ORF">BJZ21_000222</name>
</gene>
<organism evidence="3 4">
    <name type="scientific">Nocardioides panaciterrulae</name>
    <dbReference type="NCBI Taxonomy" id="661492"/>
    <lineage>
        <taxon>Bacteria</taxon>
        <taxon>Bacillati</taxon>
        <taxon>Actinomycetota</taxon>
        <taxon>Actinomycetes</taxon>
        <taxon>Propionibacteriales</taxon>
        <taxon>Nocardioidaceae</taxon>
        <taxon>Nocardioides</taxon>
    </lineage>
</organism>
<evidence type="ECO:0000256" key="2">
    <source>
        <dbReference type="SAM" id="Phobius"/>
    </source>
</evidence>